<dbReference type="GO" id="GO:0051301">
    <property type="term" value="P:cell division"/>
    <property type="evidence" value="ECO:0007669"/>
    <property type="project" value="UniProtKB-KW"/>
</dbReference>
<organism evidence="4 5">
    <name type="scientific">Ilex paraguariensis</name>
    <name type="common">yerba mate</name>
    <dbReference type="NCBI Taxonomy" id="185542"/>
    <lineage>
        <taxon>Eukaryota</taxon>
        <taxon>Viridiplantae</taxon>
        <taxon>Streptophyta</taxon>
        <taxon>Embryophyta</taxon>
        <taxon>Tracheophyta</taxon>
        <taxon>Spermatophyta</taxon>
        <taxon>Magnoliopsida</taxon>
        <taxon>eudicotyledons</taxon>
        <taxon>Gunneridae</taxon>
        <taxon>Pentapetalae</taxon>
        <taxon>asterids</taxon>
        <taxon>campanulids</taxon>
        <taxon>Aquifoliales</taxon>
        <taxon>Aquifoliaceae</taxon>
        <taxon>Ilex</taxon>
    </lineage>
</organism>
<dbReference type="PANTHER" id="PTHR15615:SF80">
    <property type="entry name" value="CYCLIN"/>
    <property type="match status" value="1"/>
</dbReference>
<evidence type="ECO:0000256" key="1">
    <source>
        <dbReference type="ARBA" id="ARBA00007215"/>
    </source>
</evidence>
<dbReference type="SUPFAM" id="SSF47954">
    <property type="entry name" value="Cyclin-like"/>
    <property type="match status" value="1"/>
</dbReference>
<comment type="caution">
    <text evidence="4">The sequence shown here is derived from an EMBL/GenBank/DDBJ whole genome shotgun (WGS) entry which is preliminary data.</text>
</comment>
<dbReference type="Gene3D" id="1.10.472.10">
    <property type="entry name" value="Cyclin-like"/>
    <property type="match status" value="1"/>
</dbReference>
<proteinExistence type="inferred from homology"/>
<dbReference type="EMBL" id="CAUOFW020002092">
    <property type="protein sequence ID" value="CAK9151066.1"/>
    <property type="molecule type" value="Genomic_DNA"/>
</dbReference>
<gene>
    <name evidence="4" type="ORF">ILEXP_LOCUS19223</name>
</gene>
<accession>A0ABC8S1G6</accession>
<dbReference type="Pfam" id="PF08613">
    <property type="entry name" value="Cyclin"/>
    <property type="match status" value="1"/>
</dbReference>
<evidence type="ECO:0000313" key="5">
    <source>
        <dbReference type="Proteomes" id="UP001642360"/>
    </source>
</evidence>
<evidence type="ECO:0000256" key="2">
    <source>
        <dbReference type="ARBA" id="ARBA00022618"/>
    </source>
</evidence>
<keyword evidence="5" id="KW-1185">Reference proteome</keyword>
<name>A0ABC8S1G6_9AQUA</name>
<keyword evidence="2" id="KW-0132">Cell division</keyword>
<reference evidence="4 5" key="1">
    <citation type="submission" date="2024-02" db="EMBL/GenBank/DDBJ databases">
        <authorList>
            <person name="Vignale AGUSTIN F."/>
            <person name="Sosa J E."/>
            <person name="Modenutti C."/>
        </authorList>
    </citation>
    <scope>NUCLEOTIDE SEQUENCE [LARGE SCALE GENOMIC DNA]</scope>
</reference>
<dbReference type="PANTHER" id="PTHR15615">
    <property type="match status" value="1"/>
</dbReference>
<keyword evidence="3" id="KW-0131">Cell cycle</keyword>
<evidence type="ECO:0008006" key="6">
    <source>
        <dbReference type="Google" id="ProtNLM"/>
    </source>
</evidence>
<dbReference type="InterPro" id="IPR036915">
    <property type="entry name" value="Cyclin-like_sf"/>
</dbReference>
<evidence type="ECO:0000256" key="3">
    <source>
        <dbReference type="ARBA" id="ARBA00023306"/>
    </source>
</evidence>
<dbReference type="Proteomes" id="UP001642360">
    <property type="component" value="Unassembled WGS sequence"/>
</dbReference>
<comment type="similarity">
    <text evidence="1">Belongs to the cyclin family. Cyclin U/P subfamily.</text>
</comment>
<dbReference type="InterPro" id="IPR013922">
    <property type="entry name" value="Cyclin_PHO80-like"/>
</dbReference>
<dbReference type="AlphaFoldDB" id="A0ABC8S1G6"/>
<sequence length="463" mass="51666">MGRKSKAAKLEARATVVENPIPTVEVVNVEPEVHKNSVDLPSSKKASKGKSVIIRRSGRLQNSAPPTHNQGIEPMAVTFNLVESDKEDEPQAEQSKQMPGEASFAEKLNYLFQNVEELKSKATNKQSSSDGPCTDINYRSLYIDSQKKNEALKHENLQLAKKLEFALGKVEAYEKVNDVMESLKEVILVSNLGKATGAVIDISSQAVFGRFSPPRAETQALPKRKKLAIKSRLSNQISQELCFCSDMETLTLETENIGSDICSALGLNQSSKEPQVLSLLSSILERSVQRNEMLLETKQIKDDLTIFHGSRAPSLGIRLYIERIFKYSCCSPSCFVVAHIYVDRFIWRTSCHLTSLNVHRLLITSVMLAAKFVDDAFFNNAYYAKVGGISTTELNKLEMKFLFGLDFRLHVSVQKFEKYCLQLGKEATTGGLQIERPLPIKVCRVKESWSNKDDSTCASTVAR</sequence>
<evidence type="ECO:0000313" key="4">
    <source>
        <dbReference type="EMBL" id="CAK9151066.1"/>
    </source>
</evidence>
<protein>
    <recommendedName>
        <fullName evidence="6">Cyclin</fullName>
    </recommendedName>
</protein>